<comment type="caution">
    <text evidence="14">The sequence shown here is derived from an EMBL/GenBank/DDBJ whole genome shotgun (WGS) entry which is preliminary data.</text>
</comment>
<dbReference type="Gene3D" id="2.170.130.10">
    <property type="entry name" value="TonB-dependent receptor, plug domain"/>
    <property type="match status" value="1"/>
</dbReference>
<keyword evidence="14" id="KW-0675">Receptor</keyword>
<dbReference type="InterPro" id="IPR039426">
    <property type="entry name" value="TonB-dep_rcpt-like"/>
</dbReference>
<accession>A0A5C4RUN1</accession>
<keyword evidence="4 9" id="KW-0812">Transmembrane</keyword>
<dbReference type="Gene3D" id="2.40.170.20">
    <property type="entry name" value="TonB-dependent receptor, beta-barrel domain"/>
    <property type="match status" value="1"/>
</dbReference>
<evidence type="ECO:0000313" key="14">
    <source>
        <dbReference type="EMBL" id="TNJ34649.1"/>
    </source>
</evidence>
<evidence type="ECO:0000256" key="10">
    <source>
        <dbReference type="PROSITE-ProRule" id="PRU10143"/>
    </source>
</evidence>
<dbReference type="InterPro" id="IPR036942">
    <property type="entry name" value="Beta-barrel_TonB_sf"/>
</dbReference>
<dbReference type="Proteomes" id="UP000305760">
    <property type="component" value="Unassembled WGS sequence"/>
</dbReference>
<keyword evidence="6 10" id="KW-0798">TonB box</keyword>
<comment type="subcellular location">
    <subcellularLocation>
        <location evidence="1 9">Cell outer membrane</location>
        <topology evidence="1 9">Multi-pass membrane protein</topology>
    </subcellularLocation>
</comment>
<proteinExistence type="inferred from homology"/>
<keyword evidence="7 9" id="KW-0472">Membrane</keyword>
<evidence type="ECO:0000256" key="1">
    <source>
        <dbReference type="ARBA" id="ARBA00004571"/>
    </source>
</evidence>
<sequence length="907" mass="97621">MWSGSGDRSIACTSRTASCAGVAQRRDPRKRRTSSDQGTSIGLLRAAPMQALTTCKHPCTGREAFCRGVLQMQHDRLSLSIKRALLVAAGLALAPSAFAQADAAADAESSMLDTIEVTGSRLKRSEVEGAVPVIVINREQIDVSGDVSVADVLRDTTFASFGNIRPQSGNTAQSLATINLRGLGSGRTLVLIDGRRAPTNPMFAAGGSDLNAIPLAAVDRIEILSDGASAVYGSEAIGGVVNVILRKDFNGAELRYGFGQTEVEGADTEEMSGVFGASNDTTRIIGGFSANKRGMLYTRDQIGGNERGVSVYGNNYVTPAGLIRAVPGFDCTQGAFYMTANGQCSFNFNSVAADEAKAGTKSVFTRGDHQINDNWSVYASATVTKVDTFGRYAPVPGVVVVDEGTPNDIVVGDGQSTTYYHRFAAAGNRDTYTDSTNSDYLVGFEGRLGDRAGIEFGLRRTDYKFIELGRGFIVRDLAEQFANEGRYDLSDPYGADPEVLAGMTATTSRESRFKTDEVFAVMDFDLFEMGGGTSNAVVGAEYRDDYFQDLFDSLSEADQILGSSGNSASGTRKAKAAFFEWLLPFSTGFDVTLAGRFDDYSDFGNAFSPKVSMRWSPLDSLTLRASYGQGFRAPPLDILTQKPAFSAQSVSDPQSCIALGEDPDCELQVDTTVLGAPNLDAEESTQYSAGFVWSPLDWFDMSLDYYNIEVENTITAVTAQDVVDSDLNPDRFGPIPAGLRIVRDPVTGRITQIDSGTVNAGTLNTSGIDARFNTDFELGDAGSLKNSLVVSYVQDFVVTNTAGVELDQLDLDGAPELRMALQNSYSYGDWAFAWNANYIGQNGAYSSYTTHDVQIAWSAPWGGRIAVGATNVGDRYPELIDFGGRPFNFNLYDSYGRTTYLRYTQAF</sequence>
<dbReference type="SUPFAM" id="SSF56935">
    <property type="entry name" value="Porins"/>
    <property type="match status" value="1"/>
</dbReference>
<keyword evidence="2 9" id="KW-0813">Transport</keyword>
<gene>
    <name evidence="14" type="ORF">E1B00_02355</name>
</gene>
<dbReference type="Pfam" id="PF07715">
    <property type="entry name" value="Plug"/>
    <property type="match status" value="1"/>
</dbReference>
<name>A0A5C4RUN1_9GAMM</name>
<dbReference type="Pfam" id="PF00593">
    <property type="entry name" value="TonB_dep_Rec_b-barrel"/>
    <property type="match status" value="1"/>
</dbReference>
<dbReference type="PANTHER" id="PTHR47234:SF2">
    <property type="entry name" value="TONB-DEPENDENT RECEPTOR"/>
    <property type="match status" value="1"/>
</dbReference>
<dbReference type="InterPro" id="IPR010916">
    <property type="entry name" value="TonB_box_CS"/>
</dbReference>
<dbReference type="InterPro" id="IPR000531">
    <property type="entry name" value="Beta-barrel_TonB"/>
</dbReference>
<dbReference type="CDD" id="cd01347">
    <property type="entry name" value="ligand_gated_channel"/>
    <property type="match status" value="1"/>
</dbReference>
<keyword evidence="5" id="KW-0732">Signal</keyword>
<evidence type="ECO:0000259" key="12">
    <source>
        <dbReference type="Pfam" id="PF00593"/>
    </source>
</evidence>
<feature type="short sequence motif" description="TonB box" evidence="10">
    <location>
        <begin position="114"/>
        <end position="120"/>
    </location>
</feature>
<dbReference type="PROSITE" id="PS52016">
    <property type="entry name" value="TONB_DEPENDENT_REC_3"/>
    <property type="match status" value="1"/>
</dbReference>
<dbReference type="EMBL" id="SMDR01000001">
    <property type="protein sequence ID" value="TNJ34649.1"/>
    <property type="molecule type" value="Genomic_DNA"/>
</dbReference>
<reference evidence="14 15" key="1">
    <citation type="submission" date="2019-03" db="EMBL/GenBank/DDBJ databases">
        <title>Arenimonas daejeonensis sp. nov., isolated from compost.</title>
        <authorList>
            <person name="Jeon C.O."/>
        </authorList>
    </citation>
    <scope>NUCLEOTIDE SEQUENCE [LARGE SCALE GENOMIC DNA]</scope>
    <source>
        <strain evidence="14 15">R29</strain>
    </source>
</reference>
<feature type="domain" description="TonB-dependent receptor plug" evidence="13">
    <location>
        <begin position="130"/>
        <end position="240"/>
    </location>
</feature>
<dbReference type="PANTHER" id="PTHR47234">
    <property type="match status" value="1"/>
</dbReference>
<feature type="domain" description="TonB-dependent receptor-like beta-barrel" evidence="12">
    <location>
        <begin position="415"/>
        <end position="872"/>
    </location>
</feature>
<evidence type="ECO:0000256" key="9">
    <source>
        <dbReference type="PROSITE-ProRule" id="PRU01360"/>
    </source>
</evidence>
<evidence type="ECO:0000259" key="13">
    <source>
        <dbReference type="Pfam" id="PF07715"/>
    </source>
</evidence>
<dbReference type="OrthoDB" id="6276154at2"/>
<comment type="similarity">
    <text evidence="9 11">Belongs to the TonB-dependent receptor family.</text>
</comment>
<evidence type="ECO:0000256" key="6">
    <source>
        <dbReference type="ARBA" id="ARBA00023077"/>
    </source>
</evidence>
<keyword evidence="8 9" id="KW-0998">Cell outer membrane</keyword>
<organism evidence="14 15">
    <name type="scientific">Arenimonas terrae</name>
    <dbReference type="NCBI Taxonomy" id="2546226"/>
    <lineage>
        <taxon>Bacteria</taxon>
        <taxon>Pseudomonadati</taxon>
        <taxon>Pseudomonadota</taxon>
        <taxon>Gammaproteobacteria</taxon>
        <taxon>Lysobacterales</taxon>
        <taxon>Lysobacteraceae</taxon>
        <taxon>Arenimonas</taxon>
    </lineage>
</organism>
<dbReference type="InterPro" id="IPR037066">
    <property type="entry name" value="Plug_dom_sf"/>
</dbReference>
<evidence type="ECO:0000256" key="8">
    <source>
        <dbReference type="ARBA" id="ARBA00023237"/>
    </source>
</evidence>
<dbReference type="AlphaFoldDB" id="A0A5C4RUN1"/>
<protein>
    <submittedName>
        <fullName evidence="14">TonB-dependent receptor</fullName>
    </submittedName>
</protein>
<evidence type="ECO:0000256" key="2">
    <source>
        <dbReference type="ARBA" id="ARBA00022448"/>
    </source>
</evidence>
<dbReference type="GO" id="GO:0009279">
    <property type="term" value="C:cell outer membrane"/>
    <property type="evidence" value="ECO:0007669"/>
    <property type="project" value="UniProtKB-SubCell"/>
</dbReference>
<evidence type="ECO:0000256" key="11">
    <source>
        <dbReference type="RuleBase" id="RU003357"/>
    </source>
</evidence>
<evidence type="ECO:0000313" key="15">
    <source>
        <dbReference type="Proteomes" id="UP000305760"/>
    </source>
</evidence>
<evidence type="ECO:0000256" key="7">
    <source>
        <dbReference type="ARBA" id="ARBA00023136"/>
    </source>
</evidence>
<dbReference type="PROSITE" id="PS00430">
    <property type="entry name" value="TONB_DEPENDENT_REC_1"/>
    <property type="match status" value="1"/>
</dbReference>
<evidence type="ECO:0000256" key="3">
    <source>
        <dbReference type="ARBA" id="ARBA00022452"/>
    </source>
</evidence>
<dbReference type="InterPro" id="IPR012910">
    <property type="entry name" value="Plug_dom"/>
</dbReference>
<keyword evidence="15" id="KW-1185">Reference proteome</keyword>
<keyword evidence="3 9" id="KW-1134">Transmembrane beta strand</keyword>
<evidence type="ECO:0000256" key="5">
    <source>
        <dbReference type="ARBA" id="ARBA00022729"/>
    </source>
</evidence>
<evidence type="ECO:0000256" key="4">
    <source>
        <dbReference type="ARBA" id="ARBA00022692"/>
    </source>
</evidence>